<evidence type="ECO:0000313" key="2">
    <source>
        <dbReference type="EMBL" id="HII75417.1"/>
    </source>
</evidence>
<name>A0A832T5B8_9CREN</name>
<dbReference type="RefSeq" id="WP_010979086.1">
    <property type="nucleotide sequence ID" value="NZ_BAABQO010000023.1"/>
</dbReference>
<feature type="transmembrane region" description="Helical" evidence="1">
    <location>
        <begin position="7"/>
        <end position="28"/>
    </location>
</feature>
<dbReference type="EMBL" id="DUJO01000061">
    <property type="protein sequence ID" value="HII75417.1"/>
    <property type="molecule type" value="Genomic_DNA"/>
</dbReference>
<reference evidence="2" key="1">
    <citation type="journal article" date="2020" name="bioRxiv">
        <title>A rank-normalized archaeal taxonomy based on genome phylogeny resolves widespread incomplete and uneven classifications.</title>
        <authorList>
            <person name="Rinke C."/>
            <person name="Chuvochina M."/>
            <person name="Mussig A.J."/>
            <person name="Chaumeil P.-A."/>
            <person name="Waite D.W."/>
            <person name="Whitman W.B."/>
            <person name="Parks D.H."/>
            <person name="Hugenholtz P."/>
        </authorList>
    </citation>
    <scope>NUCLEOTIDE SEQUENCE</scope>
    <source>
        <strain evidence="2">UBA8838</strain>
    </source>
</reference>
<evidence type="ECO:0000313" key="3">
    <source>
        <dbReference type="Proteomes" id="UP000646844"/>
    </source>
</evidence>
<keyword evidence="1" id="KW-1133">Transmembrane helix</keyword>
<organism evidence="2 3">
    <name type="scientific">Sulfurisphaera tokodaii</name>
    <dbReference type="NCBI Taxonomy" id="111955"/>
    <lineage>
        <taxon>Archaea</taxon>
        <taxon>Thermoproteota</taxon>
        <taxon>Thermoprotei</taxon>
        <taxon>Sulfolobales</taxon>
        <taxon>Sulfolobaceae</taxon>
        <taxon>Sulfurisphaera</taxon>
    </lineage>
</organism>
<sequence length="450" mass="50597">MNNAIIALLLVVITIALSLGVFSLYSFYFSNVQYSVSTQGNVITVSKYLQIEVSNLAYFYNSKGNDFNVSYLIWVSVPVTKVVVLPFVVSPMNYSLLYYYIPNQTQNASLFYSSQNGYKPLNSFTISNNIYLPQEGILLGKVSSLSAFNVSSNTTYILSAKLNLNQIIVVWILYYYQGKWYRLGYTYLNPFDQGVGLYVVSSTGNYNSYSKALQNANAPHFVTSQKAIGFGLWFKPIANSSIKALILNLSFVATNGNNVSLMIFQQNEKLYVYSTLLSSSQSSQTFLCNLNLNQWYFINISYGAITGNSKSFNITLYSNGKILNYTNLPSYTQLNGYNISVKFGSSTLADAISQAFLVSAQSSNGLGSFYNVSKIMLKNGPFYNNTLIFNETIVNSKNLLYDIGYWYFVWPTSNPPSQISGILWYYPQGNYQYPLIYYIPESGQNTYVIA</sequence>
<dbReference type="AlphaFoldDB" id="A0A832T5B8"/>
<dbReference type="OMA" id="QIIMLWI"/>
<comment type="caution">
    <text evidence="2">The sequence shown here is derived from an EMBL/GenBank/DDBJ whole genome shotgun (WGS) entry which is preliminary data.</text>
</comment>
<gene>
    <name evidence="2" type="ORF">HA332_13855</name>
</gene>
<protein>
    <submittedName>
        <fullName evidence="2">Uncharacterized protein</fullName>
    </submittedName>
</protein>
<dbReference type="Proteomes" id="UP000646844">
    <property type="component" value="Unassembled WGS sequence"/>
</dbReference>
<dbReference type="GeneID" id="1459058"/>
<evidence type="ECO:0000256" key="1">
    <source>
        <dbReference type="SAM" id="Phobius"/>
    </source>
</evidence>
<accession>A0A832T5B8</accession>
<feature type="transmembrane region" description="Helical" evidence="1">
    <location>
        <begin position="71"/>
        <end position="89"/>
    </location>
</feature>
<keyword evidence="1" id="KW-0472">Membrane</keyword>
<keyword evidence="1" id="KW-0812">Transmembrane</keyword>
<proteinExistence type="predicted"/>